<dbReference type="PROSITE" id="PS50853">
    <property type="entry name" value="FN3"/>
    <property type="match status" value="2"/>
</dbReference>
<dbReference type="RefSeq" id="WP_218098877.1">
    <property type="nucleotide sequence ID" value="NZ_CAJVCE010000006.1"/>
</dbReference>
<organism evidence="5 6">
    <name type="scientific">Paenibacillus allorhizosphaerae</name>
    <dbReference type="NCBI Taxonomy" id="2849866"/>
    <lineage>
        <taxon>Bacteria</taxon>
        <taxon>Bacillati</taxon>
        <taxon>Bacillota</taxon>
        <taxon>Bacilli</taxon>
        <taxon>Bacillales</taxon>
        <taxon>Paenibacillaceae</taxon>
        <taxon>Paenibacillus</taxon>
    </lineage>
</organism>
<dbReference type="InterPro" id="IPR058094">
    <property type="entry name" value="Ig-like_OmpL47-like"/>
</dbReference>
<dbReference type="Pfam" id="PF00041">
    <property type="entry name" value="fn3"/>
    <property type="match status" value="2"/>
</dbReference>
<evidence type="ECO:0000313" key="6">
    <source>
        <dbReference type="Proteomes" id="UP000730618"/>
    </source>
</evidence>
<dbReference type="InterPro" id="IPR000421">
    <property type="entry name" value="FA58C"/>
</dbReference>
<dbReference type="EMBL" id="CAJVCE010000006">
    <property type="protein sequence ID" value="CAG7639440.1"/>
    <property type="molecule type" value="Genomic_DNA"/>
</dbReference>
<dbReference type="PROSITE" id="PS50022">
    <property type="entry name" value="FA58C_3"/>
    <property type="match status" value="1"/>
</dbReference>
<proteinExistence type="predicted"/>
<dbReference type="CDD" id="cd00063">
    <property type="entry name" value="FN3"/>
    <property type="match status" value="3"/>
</dbReference>
<name>A0ABM8VGR2_9BACL</name>
<evidence type="ECO:0000256" key="1">
    <source>
        <dbReference type="ARBA" id="ARBA00022737"/>
    </source>
</evidence>
<accession>A0ABM8VGR2</accession>
<dbReference type="InterPro" id="IPR050991">
    <property type="entry name" value="ECM_Regulatory_Proteins"/>
</dbReference>
<dbReference type="PANTHER" id="PTHR46708">
    <property type="entry name" value="TENASCIN"/>
    <property type="match status" value="1"/>
</dbReference>
<dbReference type="Pfam" id="PF00754">
    <property type="entry name" value="F5_F8_type_C"/>
    <property type="match status" value="1"/>
</dbReference>
<keyword evidence="1" id="KW-0677">Repeat</keyword>
<dbReference type="PANTHER" id="PTHR46708:SF2">
    <property type="entry name" value="FIBRONECTIN TYPE-III DOMAIN-CONTAINING PROTEIN"/>
    <property type="match status" value="1"/>
</dbReference>
<evidence type="ECO:0008006" key="7">
    <source>
        <dbReference type="Google" id="ProtNLM"/>
    </source>
</evidence>
<evidence type="ECO:0000259" key="4">
    <source>
        <dbReference type="PROSITE" id="PS50853"/>
    </source>
</evidence>
<gene>
    <name evidence="5" type="ORF">PAECIP111802_02544</name>
</gene>
<evidence type="ECO:0000313" key="5">
    <source>
        <dbReference type="EMBL" id="CAG7639440.1"/>
    </source>
</evidence>
<keyword evidence="6" id="KW-1185">Reference proteome</keyword>
<evidence type="ECO:0000256" key="2">
    <source>
        <dbReference type="SAM" id="SignalP"/>
    </source>
</evidence>
<feature type="domain" description="Fibronectin type-III" evidence="4">
    <location>
        <begin position="658"/>
        <end position="744"/>
    </location>
</feature>
<feature type="domain" description="Fibronectin type-III" evidence="4">
    <location>
        <begin position="904"/>
        <end position="991"/>
    </location>
</feature>
<dbReference type="NCBIfam" id="NF047446">
    <property type="entry name" value="barrel_OmpL47"/>
    <property type="match status" value="2"/>
</dbReference>
<dbReference type="InterPro" id="IPR003961">
    <property type="entry name" value="FN3_dom"/>
</dbReference>
<keyword evidence="2" id="KW-0732">Signal</keyword>
<reference evidence="5 6" key="1">
    <citation type="submission" date="2021-06" db="EMBL/GenBank/DDBJ databases">
        <authorList>
            <person name="Criscuolo A."/>
        </authorList>
    </citation>
    <scope>NUCLEOTIDE SEQUENCE [LARGE SCALE GENOMIC DNA]</scope>
    <source>
        <strain evidence="6">CIP 111802</strain>
    </source>
</reference>
<feature type="chain" id="PRO_5046804672" description="Carbohydrate-binding protein" evidence="2">
    <location>
        <begin position="30"/>
        <end position="1325"/>
    </location>
</feature>
<sequence>MLFKRFRKWTSLIAVFFIVFSSLNGIVTAADSASSADLLDPDFIGSHGGNIVSATPDPNKSPFTVLGEAFGTDNPVEGATKTAREILGAAVERHVENVYDTALSKYVWKVEVNGNDCMTCYLHGTTYDSATGTFKGGNDDRQRIEIRPGEGNRNLIGLENDITAYNWKLKIDKDITKPDGFFHIFQYKAVNAYGTVGNKLPLHDAANYPNFSSDEDGNPILTLTISSSAVQNLEFRYADIGSEAGQETLASIPLNAVKDKWVDITVKILNSESGWVTMTMKDVQTGEILMEYNDPNRILDMWRRPEVKYNGKTFEGPYPAISDMLNRPKWGIYRKADKSNPNVKDAKIYLADMKLYKSVVGASPVNLAYGKKAYNTGAQSGNAFQLANAKAERLTDGVQTDPVKYTNLNVPQNNYSALGDLSWIGTESSKKGNVIIDLGKVMDFNQIKLFAKTLRLKYVNVSVSDATAAYSEAEVGNIAFTPVDSLYTDGGKPWTYFNAANSGGDDAADKEYLIDLGKTYTSRYVKLYFENGSGSNSSGVTGGIPTFTMTGPPRLTELEIYNAPLKPKNVTINYSSGSEATISWDPVPADRFIIYDNGKALDEAASNIHKLTNLDPGAVYNLSVKTAYTDPYSFKPMLSAESEVEVLRTDGDPIIPNPPPSVTAAAVSEKSINVSWEAAPEAQSYRVALVSDANERIVADDVKSTSYTIRDLSPGVSYKVKVYAIRRGTVSTAAAEGRADTPGIKNASDNLLFNKEVQYSRVWNDDLNSYGAHKALDNDAADGSRWVALKGSSSAWMMVDIGETTPVNAVEYYSFQNKLKKVSFYYATDGEAFTNPNSDKWVKIVTDDRVAQGKYGNPGITKIAERITLAAPVNARFIKFTVDEVDGDINVNEIKAFGPISFVGNSALRAGDKTSTGIELNWSGSSTNIPVSSYEIYNGTTKIATVAASVYKYNAADLKPGTEYTFRVRGVSEPLNGSVFTTFGGLTLKAATLADTQPPTTTDDAPKEWVNRDTKVSFQAIDTESVVAATYFTVDGGAQQTGNTVTLSTEGTHTLAYWSVDAAGNVEQPHTVTVRIDKTTPVTEASTTPAQPEGLNGWYVHPVTVSLNVYDHLSGVTSTEYSLDGGSKWMSYSGALTIDQDGLYGLAYRSKDGAGNAEVEKKTNLKLDFTGPEITVTGFVYGTYSDASEILPTVAVNDRLSGADEGKTLVLLDGKPYQPGETIQLYTLPLGAHSFTVKASDLAGNAKSETVIFQTAASLKGLEQLVNHFAAKQWIRNAGITNSLLKKLEHGDLQSFINEVQAQSGKQINGEAAGCLLRDARALLQ</sequence>
<dbReference type="Proteomes" id="UP000730618">
    <property type="component" value="Unassembled WGS sequence"/>
</dbReference>
<dbReference type="SMART" id="SM00060">
    <property type="entry name" value="FN3"/>
    <property type="match status" value="3"/>
</dbReference>
<protein>
    <recommendedName>
        <fullName evidence="7">Carbohydrate-binding protein</fullName>
    </recommendedName>
</protein>
<evidence type="ECO:0000259" key="3">
    <source>
        <dbReference type="PROSITE" id="PS50022"/>
    </source>
</evidence>
<comment type="caution">
    <text evidence="5">The sequence shown here is derived from an EMBL/GenBank/DDBJ whole genome shotgun (WGS) entry which is preliminary data.</text>
</comment>
<feature type="signal peptide" evidence="2">
    <location>
        <begin position="1"/>
        <end position="29"/>
    </location>
</feature>
<feature type="domain" description="F5/8 type C" evidence="3">
    <location>
        <begin position="739"/>
        <end position="899"/>
    </location>
</feature>